<gene>
    <name evidence="4" type="primary">ubiC</name>
    <name evidence="5" type="ORF">ACFFHK_04425</name>
</gene>
<comment type="subcellular location">
    <subcellularLocation>
        <location evidence="4">Cytoplasm</location>
    </subcellularLocation>
</comment>
<dbReference type="PANTHER" id="PTHR38683">
    <property type="entry name" value="CHORISMATE PYRUVATE-LYASE"/>
    <property type="match status" value="1"/>
</dbReference>
<sequence>MPNHQHYRACLQNMYWQTDFKKLSKPQQQWLSISGSLTAALKQHCKIFTVIPLFEGWITEKHSFYLDELAGYQQYWLREVILAGDNQAWIFARTVIPTNTFQQYRDAFQQLGNQPIGEWLFQQSTIRSELVWGRNEGKFARRSTLTISQYPLQVSELFLEDFWRKA</sequence>
<dbReference type="RefSeq" id="WP_382369927.1">
    <property type="nucleotide sequence ID" value="NZ_JBHLWB010000003.1"/>
</dbReference>
<dbReference type="InterPro" id="IPR028978">
    <property type="entry name" value="Chorismate_lyase_/UTRA_dom_sf"/>
</dbReference>
<dbReference type="InterPro" id="IPR007440">
    <property type="entry name" value="Chorismate--pyruvate_lyase"/>
</dbReference>
<keyword evidence="6" id="KW-1185">Reference proteome</keyword>
<dbReference type="HAMAP" id="MF_01632">
    <property type="entry name" value="UbiC"/>
    <property type="match status" value="1"/>
</dbReference>
<feature type="binding site" evidence="4">
    <location>
        <position position="78"/>
    </location>
    <ligand>
        <name>substrate</name>
    </ligand>
</feature>
<comment type="function">
    <text evidence="4">Removes the pyruvyl group from chorismate, with concomitant aromatization of the ring, to provide 4-hydroxybenzoate (4HB) for the ubiquinone pathway.</text>
</comment>
<name>A0ABV6H010_9PAST</name>
<comment type="caution">
    <text evidence="5">The sequence shown here is derived from an EMBL/GenBank/DDBJ whole genome shotgun (WGS) entry which is preliminary data.</text>
</comment>
<evidence type="ECO:0000313" key="5">
    <source>
        <dbReference type="EMBL" id="MFC0308954.1"/>
    </source>
</evidence>
<protein>
    <recommendedName>
        <fullName evidence="4">Probable chorismate pyruvate-lyase</fullName>
        <shortName evidence="4">CL</shortName>
        <shortName evidence="4">CPL</shortName>
        <ecNumber evidence="4">4.1.3.40</ecNumber>
    </recommendedName>
</protein>
<dbReference type="Proteomes" id="UP001589767">
    <property type="component" value="Unassembled WGS sequence"/>
</dbReference>
<feature type="binding site" evidence="4">
    <location>
        <position position="116"/>
    </location>
    <ligand>
        <name>substrate</name>
    </ligand>
</feature>
<reference evidence="5 6" key="1">
    <citation type="submission" date="2024-09" db="EMBL/GenBank/DDBJ databases">
        <authorList>
            <person name="Sun Q."/>
            <person name="Mori K."/>
        </authorList>
    </citation>
    <scope>NUCLEOTIDE SEQUENCE [LARGE SCALE GENOMIC DNA]</scope>
    <source>
        <strain evidence="5 6">CCM 7539</strain>
    </source>
</reference>
<dbReference type="EMBL" id="JBHLWB010000003">
    <property type="protein sequence ID" value="MFC0308954.1"/>
    <property type="molecule type" value="Genomic_DNA"/>
</dbReference>
<proteinExistence type="inferred from homology"/>
<keyword evidence="2 4" id="KW-0831">Ubiquinone biosynthesis</keyword>
<dbReference type="Gene3D" id="3.40.1410.10">
    <property type="entry name" value="Chorismate lyase-like"/>
    <property type="match status" value="1"/>
</dbReference>
<dbReference type="EC" id="4.1.3.40" evidence="4"/>
<evidence type="ECO:0000256" key="1">
    <source>
        <dbReference type="ARBA" id="ARBA00022490"/>
    </source>
</evidence>
<comment type="catalytic activity">
    <reaction evidence="4">
        <text>chorismate = 4-hydroxybenzoate + pyruvate</text>
        <dbReference type="Rhea" id="RHEA:16505"/>
        <dbReference type="ChEBI" id="CHEBI:15361"/>
        <dbReference type="ChEBI" id="CHEBI:17879"/>
        <dbReference type="ChEBI" id="CHEBI:29748"/>
        <dbReference type="EC" id="4.1.3.40"/>
    </reaction>
</comment>
<evidence type="ECO:0000256" key="3">
    <source>
        <dbReference type="ARBA" id="ARBA00023239"/>
    </source>
</evidence>
<dbReference type="Pfam" id="PF04345">
    <property type="entry name" value="Chor_lyase"/>
    <property type="match status" value="1"/>
</dbReference>
<evidence type="ECO:0000256" key="4">
    <source>
        <dbReference type="HAMAP-Rule" id="MF_01632"/>
    </source>
</evidence>
<dbReference type="SUPFAM" id="SSF64288">
    <property type="entry name" value="Chorismate lyase-like"/>
    <property type="match status" value="1"/>
</dbReference>
<accession>A0ABV6H010</accession>
<evidence type="ECO:0000256" key="2">
    <source>
        <dbReference type="ARBA" id="ARBA00022688"/>
    </source>
</evidence>
<evidence type="ECO:0000313" key="6">
    <source>
        <dbReference type="Proteomes" id="UP001589767"/>
    </source>
</evidence>
<dbReference type="GO" id="GO:0016829">
    <property type="term" value="F:lyase activity"/>
    <property type="evidence" value="ECO:0007669"/>
    <property type="project" value="UniProtKB-KW"/>
</dbReference>
<keyword evidence="3 4" id="KW-0456">Lyase</keyword>
<keyword evidence="4" id="KW-0670">Pyruvate</keyword>
<organism evidence="5 6">
    <name type="scientific">Gallibacterium trehalosifermentans</name>
    <dbReference type="NCBI Taxonomy" id="516935"/>
    <lineage>
        <taxon>Bacteria</taxon>
        <taxon>Pseudomonadati</taxon>
        <taxon>Pseudomonadota</taxon>
        <taxon>Gammaproteobacteria</taxon>
        <taxon>Pasteurellales</taxon>
        <taxon>Pasteurellaceae</taxon>
        <taxon>Gallibacterium</taxon>
    </lineage>
</organism>
<keyword evidence="1 4" id="KW-0963">Cytoplasm</keyword>
<comment type="similarity">
    <text evidence="4">Belongs to the UbiC family.</text>
</comment>
<dbReference type="PANTHER" id="PTHR38683:SF1">
    <property type="entry name" value="CHORISMATE PYRUVATE-LYASE"/>
    <property type="match status" value="1"/>
</dbReference>
<comment type="caution">
    <text evidence="4">Lacks conserved residue(s) required for the propagation of feature annotation.</text>
</comment>
<feature type="binding site" evidence="4">
    <location>
        <position position="156"/>
    </location>
    <ligand>
        <name>substrate</name>
    </ligand>
</feature>
<comment type="pathway">
    <text evidence="4">Cofactor biosynthesis; ubiquinone biosynthesis.</text>
</comment>